<dbReference type="PIRSF" id="PIRSF001439">
    <property type="entry name" value="CryM"/>
    <property type="match status" value="1"/>
</dbReference>
<dbReference type="InterPro" id="IPR036291">
    <property type="entry name" value="NAD(P)-bd_dom_sf"/>
</dbReference>
<dbReference type="FunFam" id="3.40.50.720:FF:000311">
    <property type="entry name" value="Ornithine cyclodeaminase"/>
    <property type="match status" value="1"/>
</dbReference>
<comment type="similarity">
    <text evidence="1">Belongs to the ornithine cyclodeaminase/mu-crystallin family.</text>
</comment>
<reference evidence="2 3" key="1">
    <citation type="submission" date="2020-03" db="EMBL/GenBank/DDBJ databases">
        <title>Hydrogenophaga sp. nov. isolated from cyanobacterial mat.</title>
        <authorList>
            <person name="Thorat V."/>
            <person name="Kirdat K."/>
            <person name="Tiwarekar B."/>
            <person name="Costa E.D."/>
            <person name="Yadav A."/>
        </authorList>
    </citation>
    <scope>NUCLEOTIDE SEQUENCE [LARGE SCALE GENOMIC DNA]</scope>
    <source>
        <strain evidence="2 3">BA0156</strain>
    </source>
</reference>
<dbReference type="PANTHER" id="PTHR13812:SF19">
    <property type="entry name" value="KETIMINE REDUCTASE MU-CRYSTALLIN"/>
    <property type="match status" value="1"/>
</dbReference>
<evidence type="ECO:0000313" key="3">
    <source>
        <dbReference type="Proteomes" id="UP000503162"/>
    </source>
</evidence>
<dbReference type="RefSeq" id="WP_166223688.1">
    <property type="nucleotide sequence ID" value="NZ_CP049989.1"/>
</dbReference>
<dbReference type="EMBL" id="CP049989">
    <property type="protein sequence ID" value="QIM50952.1"/>
    <property type="molecule type" value="Genomic_DNA"/>
</dbReference>
<dbReference type="GO" id="GO:0005737">
    <property type="term" value="C:cytoplasm"/>
    <property type="evidence" value="ECO:0007669"/>
    <property type="project" value="TreeGrafter"/>
</dbReference>
<dbReference type="Gene3D" id="3.40.50.720">
    <property type="entry name" value="NAD(P)-binding Rossmann-like Domain"/>
    <property type="match status" value="1"/>
</dbReference>
<dbReference type="GO" id="GO:0019752">
    <property type="term" value="P:carboxylic acid metabolic process"/>
    <property type="evidence" value="ECO:0007669"/>
    <property type="project" value="UniProtKB-ARBA"/>
</dbReference>
<dbReference type="SUPFAM" id="SSF51735">
    <property type="entry name" value="NAD(P)-binding Rossmann-fold domains"/>
    <property type="match status" value="1"/>
</dbReference>
<evidence type="ECO:0000313" key="2">
    <source>
        <dbReference type="EMBL" id="QIM50952.1"/>
    </source>
</evidence>
<dbReference type="AlphaFoldDB" id="A0A6G8ICS4"/>
<accession>A0A6G8ICS4</accession>
<dbReference type="PANTHER" id="PTHR13812">
    <property type="entry name" value="KETIMINE REDUCTASE MU-CRYSTALLIN"/>
    <property type="match status" value="1"/>
</dbReference>
<organism evidence="2 3">
    <name type="scientific">Hydrogenophaga crocea</name>
    <dbReference type="NCBI Taxonomy" id="2716225"/>
    <lineage>
        <taxon>Bacteria</taxon>
        <taxon>Pseudomonadati</taxon>
        <taxon>Pseudomonadota</taxon>
        <taxon>Betaproteobacteria</taxon>
        <taxon>Burkholderiales</taxon>
        <taxon>Comamonadaceae</taxon>
        <taxon>Hydrogenophaga</taxon>
    </lineage>
</organism>
<dbReference type="Proteomes" id="UP000503162">
    <property type="component" value="Chromosome"/>
</dbReference>
<dbReference type="NCBIfam" id="NF004793">
    <property type="entry name" value="PRK06141.1"/>
    <property type="match status" value="1"/>
</dbReference>
<dbReference type="InterPro" id="IPR023401">
    <property type="entry name" value="ODC_N"/>
</dbReference>
<gene>
    <name evidence="2" type="ORF">G9Q37_01805</name>
</gene>
<dbReference type="Pfam" id="PF02423">
    <property type="entry name" value="OCD_Mu_crystall"/>
    <property type="match status" value="1"/>
</dbReference>
<name>A0A6G8ICS4_9BURK</name>
<proteinExistence type="inferred from homology"/>
<keyword evidence="3" id="KW-1185">Reference proteome</keyword>
<dbReference type="GO" id="GO:0016491">
    <property type="term" value="F:oxidoreductase activity"/>
    <property type="evidence" value="ECO:0007669"/>
    <property type="project" value="UniProtKB-ARBA"/>
</dbReference>
<protein>
    <submittedName>
        <fullName evidence="2">Ornithine cyclodeaminase family protein</fullName>
    </submittedName>
</protein>
<dbReference type="Gene3D" id="3.30.1780.10">
    <property type="entry name" value="ornithine cyclodeaminase, domain 1"/>
    <property type="match status" value="1"/>
</dbReference>
<dbReference type="KEGG" id="hcz:G9Q37_01805"/>
<sequence>MQILDAQQTHERLPFPALIEALRAMFRTGCEAPPRHVHEIGGAEGGVSLIMPAWQPGGLYGVKTVNVFPGNRARGLPGLFATYQLFDATTGQPLALLDGNQITARRTAASSALAASFLAPANAHTLLVVGCGRVGSLLPEAYRAVRPIERVLAWNPSPEPAQRLAARCRALGLQAEAVTDLAAAAAQADVVACATLATEPLIRGAWLRPHAHLDLIGSFTPAMREADDDCWRGAAFFVDTPEALKKSGDLLGPLARGVIRAEALGADLAQLVRGEAAGRTAASGRTVFKSVGFALEDLAAAALAYRA</sequence>
<evidence type="ECO:0000256" key="1">
    <source>
        <dbReference type="ARBA" id="ARBA00008903"/>
    </source>
</evidence>
<dbReference type="InterPro" id="IPR003462">
    <property type="entry name" value="ODC_Mu_crystall"/>
</dbReference>